<keyword evidence="8" id="KW-0547">Nucleotide-binding</keyword>
<feature type="domain" description="Histidine kinase" evidence="19">
    <location>
        <begin position="478"/>
        <end position="698"/>
    </location>
</feature>
<evidence type="ECO:0000256" key="4">
    <source>
        <dbReference type="ARBA" id="ARBA00022475"/>
    </source>
</evidence>
<proteinExistence type="predicted"/>
<dbReference type="PROSITE" id="PS50109">
    <property type="entry name" value="HIS_KIN"/>
    <property type="match status" value="1"/>
</dbReference>
<dbReference type="FunFam" id="3.30.565.10:FF:000010">
    <property type="entry name" value="Sensor histidine kinase RcsC"/>
    <property type="match status" value="1"/>
</dbReference>
<evidence type="ECO:0000256" key="10">
    <source>
        <dbReference type="ARBA" id="ARBA00022840"/>
    </source>
</evidence>
<keyword evidence="9 22" id="KW-0418">Kinase</keyword>
<dbReference type="InterPro" id="IPR005467">
    <property type="entry name" value="His_kinase_dom"/>
</dbReference>
<dbReference type="Pfam" id="PF01627">
    <property type="entry name" value="Hpt"/>
    <property type="match status" value="1"/>
</dbReference>
<evidence type="ECO:0000256" key="13">
    <source>
        <dbReference type="ARBA" id="ARBA00023136"/>
    </source>
</evidence>
<dbReference type="CDD" id="cd00082">
    <property type="entry name" value="HisKA"/>
    <property type="match status" value="1"/>
</dbReference>
<keyword evidence="6" id="KW-0808">Transferase</keyword>
<dbReference type="InterPro" id="IPR036890">
    <property type="entry name" value="HATPase_C_sf"/>
</dbReference>
<dbReference type="Gene3D" id="3.40.50.2300">
    <property type="match status" value="1"/>
</dbReference>
<dbReference type="AlphaFoldDB" id="A0A2N7LH80"/>
<evidence type="ECO:0000256" key="17">
    <source>
        <dbReference type="PROSITE-ProRule" id="PRU00169"/>
    </source>
</evidence>
<dbReference type="Proteomes" id="UP000235387">
    <property type="component" value="Unassembled WGS sequence"/>
</dbReference>
<dbReference type="Pfam" id="PF00512">
    <property type="entry name" value="HisKA"/>
    <property type="match status" value="1"/>
</dbReference>
<evidence type="ECO:0000313" key="22">
    <source>
        <dbReference type="EMBL" id="PMN94923.1"/>
    </source>
</evidence>
<dbReference type="PANTHER" id="PTHR45339:SF1">
    <property type="entry name" value="HYBRID SIGNAL TRANSDUCTION HISTIDINE KINASE J"/>
    <property type="match status" value="1"/>
</dbReference>
<dbReference type="RefSeq" id="WP_102390082.1">
    <property type="nucleotide sequence ID" value="NZ_MDAL01000002.1"/>
</dbReference>
<comment type="subunit">
    <text evidence="14">At low DSF concentrations, interacts with RpfF.</text>
</comment>
<dbReference type="PROSITE" id="PS50110">
    <property type="entry name" value="RESPONSE_REGULATORY"/>
    <property type="match status" value="1"/>
</dbReference>
<feature type="transmembrane region" description="Helical" evidence="18">
    <location>
        <begin position="6"/>
        <end position="26"/>
    </location>
</feature>
<dbReference type="InterPro" id="IPR036641">
    <property type="entry name" value="HPT_dom_sf"/>
</dbReference>
<dbReference type="SMART" id="SM00388">
    <property type="entry name" value="HisKA"/>
    <property type="match status" value="1"/>
</dbReference>
<evidence type="ECO:0000259" key="20">
    <source>
        <dbReference type="PROSITE" id="PS50110"/>
    </source>
</evidence>
<dbReference type="PROSITE" id="PS50894">
    <property type="entry name" value="HPT"/>
    <property type="match status" value="1"/>
</dbReference>
<keyword evidence="10" id="KW-0067">ATP-binding</keyword>
<keyword evidence="11 18" id="KW-1133">Transmembrane helix</keyword>
<dbReference type="EC" id="2.7.13.3" evidence="3"/>
<evidence type="ECO:0000256" key="6">
    <source>
        <dbReference type="ARBA" id="ARBA00022679"/>
    </source>
</evidence>
<dbReference type="CDD" id="cd16922">
    <property type="entry name" value="HATPase_EvgS-ArcB-TorS-like"/>
    <property type="match status" value="1"/>
</dbReference>
<evidence type="ECO:0000256" key="15">
    <source>
        <dbReference type="ARBA" id="ARBA00068150"/>
    </source>
</evidence>
<organism evidence="22 23">
    <name type="scientific">Enterovibrio norvegicus</name>
    <dbReference type="NCBI Taxonomy" id="188144"/>
    <lineage>
        <taxon>Bacteria</taxon>
        <taxon>Pseudomonadati</taxon>
        <taxon>Pseudomonadota</taxon>
        <taxon>Gammaproteobacteria</taxon>
        <taxon>Vibrionales</taxon>
        <taxon>Vibrionaceae</taxon>
        <taxon>Enterovibrio</taxon>
    </lineage>
</organism>
<sequence>MRTKLAVVLIVSGTLILSLFGMFNYYKTHDRLYGELDNELSSIAMRLSYRLPNQLWNFDFETVIKDIESESASRFVYRIEVVAKDDNFRHITSPKDGRVDNEFKLHVYPLIYSELDKPRPVGELIIYEDPRPIESTLTSEIVSGIAQVFLLDLMIMFLIWKYARAIKEIESSKNYLNTIIHSYNDGLVVLADDHRVSTLNEAARRLFEVDDVSDEDVSLSDIISKVVPDSRAYFSQALYGFNTKSLNYELMRANDKVIIQVRSTKITVNDEQLQVAIIRDITEQYLDKIKVSKGAELFSAVKTLQDKFLASEDFHHSFKEVLKILLKIGESNHGLIVELDRDAPDNYRILSQTRLIANGYVSEGFVKNVVTDVIETKKGSRSLQVAGLATNNNKLIINALSMPLFLSNQLVGVVCLFDESTNYDDDLQSWIEPVLSSLSAMVNFVRQKKLNDLISSEMVKAKEDAERANEAKTNFLAMMSHEIRTPMNGIVGMSNLLRETSLNQQQSYFVDTLVHSSNALLNIINDVLDLTKIEAGKMQLIETESELPDLVHEALVVFHAKTVEKNLRLHCFIEPNLPRWMMLDQVRYKQVILNLVGNAVKFTKQGSIMVHVSQIDVDKTPWLRLEVIDTGIGIPADKLETIFENFTQVDSSYSRSYQGTGLGLPVCRKLVDLMGGDIRVSSRDALGTTFTVDVPLKGLENHPETLFSSLPPLADTLEQHALIATRDDQLMLVFKSYLTELGLTVTQYSPESELPTAVASSAILFVDEDVAGEIHAAISAASTSILISHDGMVEGQGMPCLINPISPEVLYHVLCADTEMPTFEENGAKDGVVRFDGLNVLIAEDHLVNQDLMVLVLQSLGCNSTLADNGRVALDKHKANPYDLILMDCQMPEMDGFEATQLIRKFDRETPIIAVTANALSGDAERCLAAGMNAHLAKPFTKDQLVNLMLLYVPNEKIQREIQPDFVGIDINLTEFENKFVPQADIASIEQDEEVVTGESKINLEQIRDQIGDSEEMIQRILGKYVKTQLNDIDAFEVALNDEDFTSVRKIAHRMKGAAAMIGASELSTLCLEIEKYPSDDIDALRAYLPLLNQNAKAIIREVEALGAV</sequence>
<dbReference type="CDD" id="cd00088">
    <property type="entry name" value="HPT"/>
    <property type="match status" value="1"/>
</dbReference>
<dbReference type="GO" id="GO:0005524">
    <property type="term" value="F:ATP binding"/>
    <property type="evidence" value="ECO:0007669"/>
    <property type="project" value="UniProtKB-KW"/>
</dbReference>
<comment type="subcellular location">
    <subcellularLocation>
        <location evidence="2">Cell membrane</location>
        <topology evidence="2">Multi-pass membrane protein</topology>
    </subcellularLocation>
</comment>
<dbReference type="InterPro" id="IPR036097">
    <property type="entry name" value="HisK_dim/P_sf"/>
</dbReference>
<dbReference type="InterPro" id="IPR035965">
    <property type="entry name" value="PAS-like_dom_sf"/>
</dbReference>
<evidence type="ECO:0000256" key="8">
    <source>
        <dbReference type="ARBA" id="ARBA00022741"/>
    </source>
</evidence>
<dbReference type="InterPro" id="IPR003661">
    <property type="entry name" value="HisK_dim/P_dom"/>
</dbReference>
<dbReference type="InterPro" id="IPR008207">
    <property type="entry name" value="Sig_transdc_His_kin_Hpt_dom"/>
</dbReference>
<evidence type="ECO:0000256" key="1">
    <source>
        <dbReference type="ARBA" id="ARBA00000085"/>
    </source>
</evidence>
<dbReference type="InterPro" id="IPR004358">
    <property type="entry name" value="Sig_transdc_His_kin-like_C"/>
</dbReference>
<dbReference type="SUPFAM" id="SSF55785">
    <property type="entry name" value="PYP-like sensor domain (PAS domain)"/>
    <property type="match status" value="1"/>
</dbReference>
<evidence type="ECO:0000256" key="14">
    <source>
        <dbReference type="ARBA" id="ARBA00064003"/>
    </source>
</evidence>
<dbReference type="SUPFAM" id="SSF47384">
    <property type="entry name" value="Homodimeric domain of signal transducing histidine kinase"/>
    <property type="match status" value="1"/>
</dbReference>
<evidence type="ECO:0000313" key="23">
    <source>
        <dbReference type="Proteomes" id="UP000235387"/>
    </source>
</evidence>
<reference evidence="23" key="1">
    <citation type="submission" date="2016-07" db="EMBL/GenBank/DDBJ databases">
        <title>Nontailed viruses are major unrecognized killers of bacteria in the ocean.</title>
        <authorList>
            <person name="Kauffman K."/>
            <person name="Hussain F."/>
            <person name="Yang J."/>
            <person name="Arevalo P."/>
            <person name="Brown J."/>
            <person name="Cutler M."/>
            <person name="Kelly L."/>
            <person name="Polz M.F."/>
        </authorList>
    </citation>
    <scope>NUCLEOTIDE SEQUENCE [LARGE SCALE GENOMIC DNA]</scope>
    <source>
        <strain evidence="23">10N.261.45.A10</strain>
    </source>
</reference>
<evidence type="ECO:0000256" key="18">
    <source>
        <dbReference type="SAM" id="Phobius"/>
    </source>
</evidence>
<feature type="domain" description="Response regulatory" evidence="20">
    <location>
        <begin position="839"/>
        <end position="953"/>
    </location>
</feature>
<dbReference type="Gene3D" id="1.10.287.130">
    <property type="match status" value="1"/>
</dbReference>
<dbReference type="PRINTS" id="PR00344">
    <property type="entry name" value="BCTRLSENSOR"/>
</dbReference>
<evidence type="ECO:0000256" key="5">
    <source>
        <dbReference type="ARBA" id="ARBA00022553"/>
    </source>
</evidence>
<evidence type="ECO:0000256" key="3">
    <source>
        <dbReference type="ARBA" id="ARBA00012438"/>
    </source>
</evidence>
<dbReference type="FunFam" id="1.10.287.130:FF:000002">
    <property type="entry name" value="Two-component osmosensing histidine kinase"/>
    <property type="match status" value="1"/>
</dbReference>
<dbReference type="CDD" id="cd17546">
    <property type="entry name" value="REC_hyHK_CKI1_RcsC-like"/>
    <property type="match status" value="1"/>
</dbReference>
<dbReference type="SMART" id="SM00448">
    <property type="entry name" value="REC"/>
    <property type="match status" value="1"/>
</dbReference>
<keyword evidence="4" id="KW-1003">Cell membrane</keyword>
<comment type="catalytic activity">
    <reaction evidence="1">
        <text>ATP + protein L-histidine = ADP + protein N-phospho-L-histidine.</text>
        <dbReference type="EC" id="2.7.13.3"/>
    </reaction>
</comment>
<keyword evidence="13 18" id="KW-0472">Membrane</keyword>
<dbReference type="Pfam" id="PF02518">
    <property type="entry name" value="HATPase_c"/>
    <property type="match status" value="1"/>
</dbReference>
<dbReference type="Gene3D" id="1.20.120.160">
    <property type="entry name" value="HPT domain"/>
    <property type="match status" value="1"/>
</dbReference>
<feature type="modified residue" description="Phosphohistidine" evidence="16">
    <location>
        <position position="1053"/>
    </location>
</feature>
<evidence type="ECO:0000259" key="21">
    <source>
        <dbReference type="PROSITE" id="PS50894"/>
    </source>
</evidence>
<dbReference type="Gene3D" id="3.30.450.20">
    <property type="entry name" value="PAS domain"/>
    <property type="match status" value="1"/>
</dbReference>
<dbReference type="SMART" id="SM00073">
    <property type="entry name" value="HPT"/>
    <property type="match status" value="1"/>
</dbReference>
<evidence type="ECO:0000256" key="12">
    <source>
        <dbReference type="ARBA" id="ARBA00023012"/>
    </source>
</evidence>
<evidence type="ECO:0000256" key="9">
    <source>
        <dbReference type="ARBA" id="ARBA00022777"/>
    </source>
</evidence>
<dbReference type="SMART" id="SM00387">
    <property type="entry name" value="HATPase_c"/>
    <property type="match status" value="1"/>
</dbReference>
<dbReference type="Gene3D" id="3.30.565.10">
    <property type="entry name" value="Histidine kinase-like ATPase, C-terminal domain"/>
    <property type="match status" value="1"/>
</dbReference>
<accession>A0A2N7LH80</accession>
<evidence type="ECO:0000256" key="7">
    <source>
        <dbReference type="ARBA" id="ARBA00022692"/>
    </source>
</evidence>
<feature type="domain" description="HPt" evidence="21">
    <location>
        <begin position="1014"/>
        <end position="1106"/>
    </location>
</feature>
<dbReference type="PANTHER" id="PTHR45339">
    <property type="entry name" value="HYBRID SIGNAL TRANSDUCTION HISTIDINE KINASE J"/>
    <property type="match status" value="1"/>
</dbReference>
<protein>
    <recommendedName>
        <fullName evidence="15">Sensory/regulatory protein RpfC</fullName>
        <ecNumber evidence="3">2.7.13.3</ecNumber>
    </recommendedName>
</protein>
<dbReference type="EMBL" id="MDAL01000002">
    <property type="protein sequence ID" value="PMN94923.1"/>
    <property type="molecule type" value="Genomic_DNA"/>
</dbReference>
<evidence type="ECO:0000259" key="19">
    <source>
        <dbReference type="PROSITE" id="PS50109"/>
    </source>
</evidence>
<gene>
    <name evidence="22" type="ORF">BCT23_02510</name>
</gene>
<keyword evidence="5 17" id="KW-0597">Phosphoprotein</keyword>
<name>A0A2N7LH80_9GAMM</name>
<keyword evidence="7 18" id="KW-0812">Transmembrane</keyword>
<feature type="modified residue" description="4-aspartylphosphate" evidence="17">
    <location>
        <position position="888"/>
    </location>
</feature>
<dbReference type="InterPro" id="IPR003594">
    <property type="entry name" value="HATPase_dom"/>
</dbReference>
<dbReference type="GO" id="GO:0005886">
    <property type="term" value="C:plasma membrane"/>
    <property type="evidence" value="ECO:0007669"/>
    <property type="project" value="UniProtKB-SubCell"/>
</dbReference>
<dbReference type="SUPFAM" id="SSF52172">
    <property type="entry name" value="CheY-like"/>
    <property type="match status" value="1"/>
</dbReference>
<dbReference type="GO" id="GO:0000155">
    <property type="term" value="F:phosphorelay sensor kinase activity"/>
    <property type="evidence" value="ECO:0007669"/>
    <property type="project" value="InterPro"/>
</dbReference>
<evidence type="ECO:0000256" key="2">
    <source>
        <dbReference type="ARBA" id="ARBA00004651"/>
    </source>
</evidence>
<dbReference type="SUPFAM" id="SSF55874">
    <property type="entry name" value="ATPase domain of HSP90 chaperone/DNA topoisomerase II/histidine kinase"/>
    <property type="match status" value="1"/>
</dbReference>
<comment type="caution">
    <text evidence="22">The sequence shown here is derived from an EMBL/GenBank/DDBJ whole genome shotgun (WGS) entry which is preliminary data.</text>
</comment>
<dbReference type="InterPro" id="IPR011006">
    <property type="entry name" value="CheY-like_superfamily"/>
</dbReference>
<dbReference type="SUPFAM" id="SSF47226">
    <property type="entry name" value="Histidine-containing phosphotransfer domain, HPT domain"/>
    <property type="match status" value="1"/>
</dbReference>
<evidence type="ECO:0000256" key="16">
    <source>
        <dbReference type="PROSITE-ProRule" id="PRU00110"/>
    </source>
</evidence>
<dbReference type="Pfam" id="PF00072">
    <property type="entry name" value="Response_reg"/>
    <property type="match status" value="1"/>
</dbReference>
<dbReference type="InterPro" id="IPR001789">
    <property type="entry name" value="Sig_transdc_resp-reg_receiver"/>
</dbReference>
<evidence type="ECO:0000256" key="11">
    <source>
        <dbReference type="ARBA" id="ARBA00022989"/>
    </source>
</evidence>
<keyword evidence="12" id="KW-0902">Two-component regulatory system</keyword>